<dbReference type="InterPro" id="IPR036527">
    <property type="entry name" value="SCP2_sterol-bd_dom_sf"/>
</dbReference>
<gene>
    <name evidence="2" type="ORF">DealDRAFT_0975</name>
</gene>
<dbReference type="RefSeq" id="WP_008515400.1">
    <property type="nucleotide sequence ID" value="NZ_ACJM01000004.1"/>
</dbReference>
<feature type="domain" description="SCP2" evidence="1">
    <location>
        <begin position="18"/>
        <end position="106"/>
    </location>
</feature>
<accession>C0GER6</accession>
<comment type="caution">
    <text evidence="2">The sequence shown here is derived from an EMBL/GenBank/DDBJ whole genome shotgun (WGS) entry which is preliminary data.</text>
</comment>
<dbReference type="GO" id="GO:0005829">
    <property type="term" value="C:cytosol"/>
    <property type="evidence" value="ECO:0007669"/>
    <property type="project" value="TreeGrafter"/>
</dbReference>
<evidence type="ECO:0000259" key="1">
    <source>
        <dbReference type="Pfam" id="PF02036"/>
    </source>
</evidence>
<dbReference type="Pfam" id="PF02036">
    <property type="entry name" value="SCP2"/>
    <property type="match status" value="1"/>
</dbReference>
<reference evidence="2 3" key="1">
    <citation type="submission" date="2009-02" db="EMBL/GenBank/DDBJ databases">
        <title>Sequencing of the draft genome and assembly of Dethiobacter alkaliphilus AHT 1.</title>
        <authorList>
            <consortium name="US DOE Joint Genome Institute (JGI-PGF)"/>
            <person name="Lucas S."/>
            <person name="Copeland A."/>
            <person name="Lapidus A."/>
            <person name="Glavina del Rio T."/>
            <person name="Dalin E."/>
            <person name="Tice H."/>
            <person name="Bruce D."/>
            <person name="Goodwin L."/>
            <person name="Pitluck S."/>
            <person name="Larimer F."/>
            <person name="Land M.L."/>
            <person name="Hauser L."/>
            <person name="Muyzer G."/>
        </authorList>
    </citation>
    <scope>NUCLEOTIDE SEQUENCE [LARGE SCALE GENOMIC DNA]</scope>
    <source>
        <strain evidence="2 3">AHT 1</strain>
    </source>
</reference>
<dbReference type="PANTHER" id="PTHR10094:SF25">
    <property type="entry name" value="SCP2 STEROL-BINDING DOMAIN-CONTAINING PROTEIN 1"/>
    <property type="match status" value="1"/>
</dbReference>
<dbReference type="AlphaFoldDB" id="C0GER6"/>
<organism evidence="2 3">
    <name type="scientific">Dethiobacter alkaliphilus AHT 1</name>
    <dbReference type="NCBI Taxonomy" id="555088"/>
    <lineage>
        <taxon>Bacteria</taxon>
        <taxon>Bacillati</taxon>
        <taxon>Bacillota</taxon>
        <taxon>Dethiobacteria</taxon>
        <taxon>Dethiobacterales</taxon>
        <taxon>Dethiobacteraceae</taxon>
        <taxon>Dethiobacter</taxon>
    </lineage>
</organism>
<dbReference type="Proteomes" id="UP000006443">
    <property type="component" value="Unassembled WGS sequence"/>
</dbReference>
<dbReference type="PANTHER" id="PTHR10094">
    <property type="entry name" value="STEROL CARRIER PROTEIN 2 SCP-2 FAMILY PROTEIN"/>
    <property type="match status" value="1"/>
</dbReference>
<dbReference type="eggNOG" id="COG3255">
    <property type="taxonomic scope" value="Bacteria"/>
</dbReference>
<sequence>MDVTDFLPQVMEILDEISDDLTDMNAVFQLELKNTQTETYQLKITAGKSKWAEGTPFAATCTIKISVKDFRDLMQGKMNPTVALLTGKVKIQGDRKQLQKLQSILKKHYRDVPEIF</sequence>
<evidence type="ECO:0000313" key="2">
    <source>
        <dbReference type="EMBL" id="EEG78098.1"/>
    </source>
</evidence>
<dbReference type="SUPFAM" id="SSF55718">
    <property type="entry name" value="SCP-like"/>
    <property type="match status" value="1"/>
</dbReference>
<protein>
    <submittedName>
        <fullName evidence="2">Sterol-binding domain protein</fullName>
    </submittedName>
</protein>
<dbReference type="STRING" id="555088.DealDRAFT_0975"/>
<dbReference type="Gene3D" id="3.30.1050.10">
    <property type="entry name" value="SCP2 sterol-binding domain"/>
    <property type="match status" value="1"/>
</dbReference>
<dbReference type="InterPro" id="IPR003033">
    <property type="entry name" value="SCP2_sterol-bd_dom"/>
</dbReference>
<proteinExistence type="predicted"/>
<name>C0GER6_DETAL</name>
<keyword evidence="3" id="KW-1185">Reference proteome</keyword>
<evidence type="ECO:0000313" key="3">
    <source>
        <dbReference type="Proteomes" id="UP000006443"/>
    </source>
</evidence>
<dbReference type="EMBL" id="ACJM01000004">
    <property type="protein sequence ID" value="EEG78098.1"/>
    <property type="molecule type" value="Genomic_DNA"/>
</dbReference>